<protein>
    <recommendedName>
        <fullName evidence="8">DNA-3-methyladenine glycosylase I</fullName>
        <ecNumber evidence="8">3.2.2.20</ecNumber>
    </recommendedName>
</protein>
<dbReference type="Proteomes" id="UP000218899">
    <property type="component" value="Chromosome"/>
</dbReference>
<dbReference type="InterPro" id="IPR011257">
    <property type="entry name" value="DNA_glycosylase"/>
</dbReference>
<proteinExistence type="predicted"/>
<evidence type="ECO:0000256" key="3">
    <source>
        <dbReference type="ARBA" id="ARBA00022801"/>
    </source>
</evidence>
<dbReference type="Gene3D" id="1.10.340.30">
    <property type="entry name" value="Hypothetical protein, domain 2"/>
    <property type="match status" value="1"/>
</dbReference>
<dbReference type="RefSeq" id="WP_096462588.1">
    <property type="nucleotide sequence ID" value="NZ_AP014936.1"/>
</dbReference>
<evidence type="ECO:0000256" key="8">
    <source>
        <dbReference type="ARBA" id="ARBA00066766"/>
    </source>
</evidence>
<gene>
    <name evidence="10" type="ORF">SVA_3738</name>
</gene>
<dbReference type="NCBIfam" id="TIGR00624">
    <property type="entry name" value="tag"/>
    <property type="match status" value="1"/>
</dbReference>
<comment type="function">
    <text evidence="7">Hydrolysis of the deoxyribose N-glycosidic bond to excise 3-methyladenine from the damaged DNA polymer formed by alkylation lesions.</text>
</comment>
<keyword evidence="11" id="KW-1185">Reference proteome</keyword>
<organism evidence="10 11">
    <name type="scientific">Sulfurifustis variabilis</name>
    <dbReference type="NCBI Taxonomy" id="1675686"/>
    <lineage>
        <taxon>Bacteria</taxon>
        <taxon>Pseudomonadati</taxon>
        <taxon>Pseudomonadota</taxon>
        <taxon>Gammaproteobacteria</taxon>
        <taxon>Acidiferrobacterales</taxon>
        <taxon>Acidiferrobacteraceae</taxon>
        <taxon>Sulfurifustis</taxon>
    </lineage>
</organism>
<feature type="binding site" evidence="9">
    <location>
        <position position="184"/>
    </location>
    <ligand>
        <name>Zn(2+)</name>
        <dbReference type="ChEBI" id="CHEBI:29105"/>
    </ligand>
</feature>
<dbReference type="SUPFAM" id="SSF48150">
    <property type="entry name" value="DNA-glycosylase"/>
    <property type="match status" value="1"/>
</dbReference>
<feature type="binding site" evidence="9">
    <location>
        <position position="188"/>
    </location>
    <ligand>
        <name>Zn(2+)</name>
        <dbReference type="ChEBI" id="CHEBI:29105"/>
    </ligand>
</feature>
<evidence type="ECO:0000256" key="5">
    <source>
        <dbReference type="ARBA" id="ARBA00023204"/>
    </source>
</evidence>
<keyword evidence="4 9" id="KW-0862">Zinc</keyword>
<keyword evidence="3" id="KW-0378">Hydrolase</keyword>
<feature type="binding site" evidence="9">
    <location>
        <position position="13"/>
    </location>
    <ligand>
        <name>Zn(2+)</name>
        <dbReference type="ChEBI" id="CHEBI:29105"/>
    </ligand>
</feature>
<evidence type="ECO:0000256" key="7">
    <source>
        <dbReference type="ARBA" id="ARBA00057608"/>
    </source>
</evidence>
<evidence type="ECO:0000256" key="9">
    <source>
        <dbReference type="PIRSR" id="PIRSR604597-1"/>
    </source>
</evidence>
<sequence>MAGDAPQPRRRRCGWCGTDPLYVRYHDEEWGVPVHDDRRQFEFLILEGAQAGLSWITILRKREHYRAAFAGFDPGRVARFTKRDVARLLGNPGIVRNRLKIEGAVKNARAFLDVQEAFGSFDAYAWRFVDGRPIVNRWKALGQVPAVSKESDALSKDLKKRGFTFVGSTIVYAHMQAVGMVNDHLVDCFRHRELRGAGRATGRRT</sequence>
<name>A0A1C7AFU2_9GAMM</name>
<evidence type="ECO:0000256" key="6">
    <source>
        <dbReference type="ARBA" id="ARBA00052558"/>
    </source>
</evidence>
<dbReference type="GO" id="GO:0046872">
    <property type="term" value="F:metal ion binding"/>
    <property type="evidence" value="ECO:0007669"/>
    <property type="project" value="UniProtKB-KW"/>
</dbReference>
<dbReference type="EMBL" id="AP014936">
    <property type="protein sequence ID" value="BAU50272.1"/>
    <property type="molecule type" value="Genomic_DNA"/>
</dbReference>
<dbReference type="PANTHER" id="PTHR31116">
    <property type="entry name" value="OS04G0501200 PROTEIN"/>
    <property type="match status" value="1"/>
</dbReference>
<evidence type="ECO:0000313" key="11">
    <source>
        <dbReference type="Proteomes" id="UP000218899"/>
    </source>
</evidence>
<dbReference type="EC" id="3.2.2.20" evidence="8"/>
<dbReference type="OrthoDB" id="9807664at2"/>
<dbReference type="InterPro" id="IPR005019">
    <property type="entry name" value="Adenine_glyco"/>
</dbReference>
<comment type="catalytic activity">
    <reaction evidence="6">
        <text>Hydrolysis of alkylated DNA, releasing 3-methyladenine.</text>
        <dbReference type="EC" id="3.2.2.20"/>
    </reaction>
</comment>
<keyword evidence="2" id="KW-0227">DNA damage</keyword>
<evidence type="ECO:0000256" key="1">
    <source>
        <dbReference type="ARBA" id="ARBA00022723"/>
    </source>
</evidence>
<keyword evidence="1 9" id="KW-0479">Metal-binding</keyword>
<feature type="binding site" evidence="9">
    <location>
        <position position="26"/>
    </location>
    <ligand>
        <name>Zn(2+)</name>
        <dbReference type="ChEBI" id="CHEBI:29105"/>
    </ligand>
</feature>
<evidence type="ECO:0000256" key="2">
    <source>
        <dbReference type="ARBA" id="ARBA00022763"/>
    </source>
</evidence>
<accession>A0A1C7AFU2</accession>
<keyword evidence="5" id="KW-0234">DNA repair</keyword>
<dbReference type="Pfam" id="PF03352">
    <property type="entry name" value="Adenine_glyco"/>
    <property type="match status" value="1"/>
</dbReference>
<evidence type="ECO:0000256" key="4">
    <source>
        <dbReference type="ARBA" id="ARBA00022833"/>
    </source>
</evidence>
<dbReference type="FunFam" id="1.10.340.30:FF:000009">
    <property type="entry name" value="DNA-3-methyladenine glycosylase I"/>
    <property type="match status" value="1"/>
</dbReference>
<dbReference type="GO" id="GO:0006284">
    <property type="term" value="P:base-excision repair"/>
    <property type="evidence" value="ECO:0007669"/>
    <property type="project" value="InterPro"/>
</dbReference>
<dbReference type="KEGG" id="sva:SVA_3738"/>
<dbReference type="PANTHER" id="PTHR31116:SF29">
    <property type="entry name" value="DNA GLYCOSYLASE SUPERFAMILY PROTEIN"/>
    <property type="match status" value="1"/>
</dbReference>
<dbReference type="InterPro" id="IPR004597">
    <property type="entry name" value="Tag"/>
</dbReference>
<dbReference type="GO" id="GO:0008725">
    <property type="term" value="F:DNA-3-methyladenine glycosylase activity"/>
    <property type="evidence" value="ECO:0007669"/>
    <property type="project" value="UniProtKB-EC"/>
</dbReference>
<dbReference type="AlphaFoldDB" id="A0A1C7AFU2"/>
<evidence type="ECO:0000313" key="10">
    <source>
        <dbReference type="EMBL" id="BAU50272.1"/>
    </source>
</evidence>
<reference evidence="10 11" key="1">
    <citation type="submission" date="2015-08" db="EMBL/GenBank/DDBJ databases">
        <title>Complete genome sequence of Sulfurifustis variabilis.</title>
        <authorList>
            <person name="Miura A."/>
            <person name="Kojima H."/>
            <person name="Fukui M."/>
        </authorList>
    </citation>
    <scope>NUCLEOTIDE SEQUENCE [LARGE SCALE GENOMIC DNA]</scope>
    <source>
        <strain evidence="11">skN76</strain>
    </source>
</reference>